<keyword evidence="2" id="KW-1185">Reference proteome</keyword>
<reference evidence="2" key="1">
    <citation type="journal article" date="2014" name="Proc. Natl. Acad. Sci. U.S.A.">
        <title>Extensive sampling of basidiomycete genomes demonstrates inadequacy of the white-rot/brown-rot paradigm for wood decay fungi.</title>
        <authorList>
            <person name="Riley R."/>
            <person name="Salamov A.A."/>
            <person name="Brown D.W."/>
            <person name="Nagy L.G."/>
            <person name="Floudas D."/>
            <person name="Held B.W."/>
            <person name="Levasseur A."/>
            <person name="Lombard V."/>
            <person name="Morin E."/>
            <person name="Otillar R."/>
            <person name="Lindquist E.A."/>
            <person name="Sun H."/>
            <person name="LaButti K.M."/>
            <person name="Schmutz J."/>
            <person name="Jabbour D."/>
            <person name="Luo H."/>
            <person name="Baker S.E."/>
            <person name="Pisabarro A.G."/>
            <person name="Walton J.D."/>
            <person name="Blanchette R.A."/>
            <person name="Henrissat B."/>
            <person name="Martin F."/>
            <person name="Cullen D."/>
            <person name="Hibbett D.S."/>
            <person name="Grigoriev I.V."/>
        </authorList>
    </citation>
    <scope>NUCLEOTIDE SEQUENCE [LARGE SCALE GENOMIC DNA]</scope>
    <source>
        <strain evidence="2">CBS 339.88</strain>
    </source>
</reference>
<dbReference type="AlphaFoldDB" id="A0A067SGZ2"/>
<protein>
    <recommendedName>
        <fullName evidence="3">F-box domain-containing protein</fullName>
    </recommendedName>
</protein>
<accession>A0A067SGZ2</accession>
<dbReference type="HOGENOM" id="CLU_030662_0_0_1"/>
<organism evidence="1 2">
    <name type="scientific">Galerina marginata (strain CBS 339.88)</name>
    <dbReference type="NCBI Taxonomy" id="685588"/>
    <lineage>
        <taxon>Eukaryota</taxon>
        <taxon>Fungi</taxon>
        <taxon>Dikarya</taxon>
        <taxon>Basidiomycota</taxon>
        <taxon>Agaricomycotina</taxon>
        <taxon>Agaricomycetes</taxon>
        <taxon>Agaricomycetidae</taxon>
        <taxon>Agaricales</taxon>
        <taxon>Agaricineae</taxon>
        <taxon>Strophariaceae</taxon>
        <taxon>Galerina</taxon>
    </lineage>
</organism>
<dbReference type="EMBL" id="KL142403">
    <property type="protein sequence ID" value="KDR69287.1"/>
    <property type="molecule type" value="Genomic_DNA"/>
</dbReference>
<name>A0A067SGZ2_GALM3</name>
<dbReference type="InterPro" id="IPR032675">
    <property type="entry name" value="LRR_dom_sf"/>
</dbReference>
<evidence type="ECO:0000313" key="2">
    <source>
        <dbReference type="Proteomes" id="UP000027222"/>
    </source>
</evidence>
<sequence length="544" mass="61675">MATSHEHTHSSVEEGANRSVYPPILKLHDDLLWRIFMINATLDDKFVGWGQGNQPKNPALETARFTSQVCTQWRAVILGSPTIWGNSIDLQLLRRKSDHWRKEVLKRTGSGPLWISGDVLGDNEISIFFSSLLNDNWERIRGLDIRVFGFSSLDYDMWRSFRSAAPNLEVLRVQFHSIADPSSLTSRDPESFFAGKAPRLREFHCPRMSFSMAASWVPQLQALTLSYPQSIYDLFSTADMPFLETLDILKSLQITDIRVSGNLVNKKVLPRLKSINLEHGFKTCLTILERITASHLCALHLSTDDSDLTDVTSDEISALQAMIAHYSKGYFNTTPTQKLILHVSANVFSMSAPTATRIPPSTFRVNIYSTLALPQDIFSPCIKSFSSCDFSSVTIFRLFIFHDYETYKMDIINFISVLPSVEILHVTKNAIRFLLDLPKERRKVFPVLHTLTLGYRENLSSPMPPLYPDILLSLLVSRRDEGMPVEFLDLVDCPFDHIGNLGFLEGMTSLRVRWKRPSGFGFDEYICGSGTPSMLDLRTNAYNV</sequence>
<evidence type="ECO:0000313" key="1">
    <source>
        <dbReference type="EMBL" id="KDR69287.1"/>
    </source>
</evidence>
<gene>
    <name evidence="1" type="ORF">GALMADRAFT_256116</name>
</gene>
<dbReference type="SUPFAM" id="SSF52058">
    <property type="entry name" value="L domain-like"/>
    <property type="match status" value="1"/>
</dbReference>
<proteinExistence type="predicted"/>
<dbReference type="OrthoDB" id="3045590at2759"/>
<dbReference type="Proteomes" id="UP000027222">
    <property type="component" value="Unassembled WGS sequence"/>
</dbReference>
<evidence type="ECO:0008006" key="3">
    <source>
        <dbReference type="Google" id="ProtNLM"/>
    </source>
</evidence>
<dbReference type="Gene3D" id="3.80.10.10">
    <property type="entry name" value="Ribonuclease Inhibitor"/>
    <property type="match status" value="1"/>
</dbReference>